<dbReference type="PANTHER" id="PTHR33053">
    <property type="entry name" value="PROTEIN, PUTATIVE-RELATED"/>
    <property type="match status" value="1"/>
</dbReference>
<feature type="non-terminal residue" evidence="2">
    <location>
        <position position="583"/>
    </location>
</feature>
<evidence type="ECO:0000313" key="3">
    <source>
        <dbReference type="Proteomes" id="UP000036403"/>
    </source>
</evidence>
<evidence type="ECO:0000256" key="1">
    <source>
        <dbReference type="SAM" id="MobiDB-lite"/>
    </source>
</evidence>
<keyword evidence="3" id="KW-1185">Reference proteome</keyword>
<dbReference type="OrthoDB" id="10028922at2759"/>
<comment type="caution">
    <text evidence="2">The sequence shown here is derived from an EMBL/GenBank/DDBJ whole genome shotgun (WGS) entry which is preliminary data.</text>
</comment>
<sequence>MPKRKRYEDLSRFQQWRRRQETDCTVNITHPKIEIPQEGPIDNIVFIENSNSNNNDVSEDVEEYRTDSYSNFKESDIELDEELTDNNQYCEDLNINPQKELPLRNFLRSWSLENNITHVALTKLLKGLRANGHENLPCDARTLLETPTTSMISQSGTFYYHGLQKALKDHLQQTRPLYKHPENPIKINLGIDGLPLAKSSKSQFWPLLGQIIHADYREKPFIIGVFHGYSKPTKPDEIITQFIEEYNDIQEKGFQYKGNKYKVLVNAIICDAPAKAFMKCIKGHTGYYGCDKCEEEGEWRDNRMLFLNENAPLRTDEKFLLRHNEDHHLNDSPLEKIGLKMITQFPLDYMHLICLGVMKRLIKLWIQGIKGIKLRASQIQQLSADLKLLIPYIPMEFSRKPRGLDELDRWKATELRLFLLYTDENKLAALNEVQQLPSKRLITPRTFYDDSSDDSDAHNASIAKKRKIEPPSNYKTHDDQVKKRKCSIESVNPESDIKHKKKTSCLAEKPFFNNILPSQKHHPFSIEIFQDESNENDEINNNDPDSNKGIDNDKEYEEFDVNENEKINEQNEEIDEENEDLNR</sequence>
<protein>
    <recommendedName>
        <fullName evidence="4">Transposase domain-containing protein</fullName>
    </recommendedName>
</protein>
<dbReference type="PaxDb" id="67767-A0A0J7N149"/>
<dbReference type="AlphaFoldDB" id="A0A0J7N149"/>
<evidence type="ECO:0008006" key="4">
    <source>
        <dbReference type="Google" id="ProtNLM"/>
    </source>
</evidence>
<evidence type="ECO:0000313" key="2">
    <source>
        <dbReference type="EMBL" id="KMQ86375.1"/>
    </source>
</evidence>
<proteinExistence type="predicted"/>
<dbReference type="EMBL" id="LBMM01012156">
    <property type="protein sequence ID" value="KMQ86375.1"/>
    <property type="molecule type" value="Genomic_DNA"/>
</dbReference>
<dbReference type="PANTHER" id="PTHR33053:SF24">
    <property type="entry name" value="TRANSPOSASE DOMAIN-CONTAINING PROTEIN"/>
    <property type="match status" value="1"/>
</dbReference>
<accession>A0A0J7N149</accession>
<name>A0A0J7N149_LASNI</name>
<dbReference type="STRING" id="67767.A0A0J7N149"/>
<feature type="compositionally biased region" description="Acidic residues" evidence="1">
    <location>
        <begin position="570"/>
        <end position="583"/>
    </location>
</feature>
<reference evidence="2 3" key="1">
    <citation type="submission" date="2015-04" db="EMBL/GenBank/DDBJ databases">
        <title>Lasius niger genome sequencing.</title>
        <authorList>
            <person name="Konorov E.A."/>
            <person name="Nikitin M.A."/>
            <person name="Kirill M.V."/>
            <person name="Chang P."/>
        </authorList>
    </citation>
    <scope>NUCLEOTIDE SEQUENCE [LARGE SCALE GENOMIC DNA]</scope>
    <source>
        <tissue evidence="2">Whole</tissue>
    </source>
</reference>
<feature type="region of interest" description="Disordered" evidence="1">
    <location>
        <begin position="447"/>
        <end position="499"/>
    </location>
</feature>
<dbReference type="Proteomes" id="UP000036403">
    <property type="component" value="Unassembled WGS sequence"/>
</dbReference>
<gene>
    <name evidence="2" type="ORF">RF55_14647</name>
</gene>
<feature type="region of interest" description="Disordered" evidence="1">
    <location>
        <begin position="535"/>
        <end position="583"/>
    </location>
</feature>
<organism evidence="2 3">
    <name type="scientific">Lasius niger</name>
    <name type="common">Black garden ant</name>
    <dbReference type="NCBI Taxonomy" id="67767"/>
    <lineage>
        <taxon>Eukaryota</taxon>
        <taxon>Metazoa</taxon>
        <taxon>Ecdysozoa</taxon>
        <taxon>Arthropoda</taxon>
        <taxon>Hexapoda</taxon>
        <taxon>Insecta</taxon>
        <taxon>Pterygota</taxon>
        <taxon>Neoptera</taxon>
        <taxon>Endopterygota</taxon>
        <taxon>Hymenoptera</taxon>
        <taxon>Apocrita</taxon>
        <taxon>Aculeata</taxon>
        <taxon>Formicoidea</taxon>
        <taxon>Formicidae</taxon>
        <taxon>Formicinae</taxon>
        <taxon>Lasius</taxon>
        <taxon>Lasius</taxon>
    </lineage>
</organism>